<evidence type="ECO:0000313" key="2">
    <source>
        <dbReference type="Proteomes" id="UP000000590"/>
    </source>
</evidence>
<dbReference type="eggNOG" id="arCOG06686">
    <property type="taxonomic scope" value="Archaea"/>
</dbReference>
<accession>Q6LWI9</accession>
<dbReference type="HOGENOM" id="CLU_024489_0_0_2"/>
<dbReference type="STRING" id="267377.MMP1720"/>
<keyword evidence="2" id="KW-1185">Reference proteome</keyword>
<evidence type="ECO:0000313" key="1">
    <source>
        <dbReference type="EMBL" id="CAF31276.1"/>
    </source>
</evidence>
<dbReference type="EnsemblBacteria" id="CAF31276">
    <property type="protein sequence ID" value="CAF31276"/>
    <property type="gene ID" value="MMP1720"/>
</dbReference>
<dbReference type="AlphaFoldDB" id="Q6LWI9"/>
<proteinExistence type="predicted"/>
<protein>
    <submittedName>
        <fullName evidence="1">Conserved hypothetical archaeal protein</fullName>
    </submittedName>
</protein>
<organism evidence="2">
    <name type="scientific">Methanococcus maripaludis (strain DSM 14266 / JCM 13030 / NBRC 101832 / S2 / LL)</name>
    <dbReference type="NCBI Taxonomy" id="267377"/>
    <lineage>
        <taxon>Archaea</taxon>
        <taxon>Methanobacteriati</taxon>
        <taxon>Methanobacteriota</taxon>
        <taxon>Methanomada group</taxon>
        <taxon>Methanococci</taxon>
        <taxon>Methanococcales</taxon>
        <taxon>Methanococcaceae</taxon>
        <taxon>Methanococcus</taxon>
    </lineage>
</organism>
<dbReference type="PATRIC" id="fig|267377.15.peg.1763"/>
<dbReference type="EMBL" id="BX950229">
    <property type="protein sequence ID" value="CAF31276.1"/>
    <property type="molecule type" value="Genomic_DNA"/>
</dbReference>
<dbReference type="Proteomes" id="UP000000590">
    <property type="component" value="Chromosome"/>
</dbReference>
<dbReference type="KEGG" id="mmp:MMP1720"/>
<name>Q6LWI9_METMP</name>
<gene>
    <name evidence="1" type="ordered locus">MMP1720</name>
</gene>
<sequence length="598" mass="68184">MMKLKFFGLIIVSFMLLGVVNAIPYKWTSTVPITYVDISNIQDTEKLDYYLNSDNIVVIYTGNDFAMTPKTEAFLEYLGLVKSKNIVSSIPDFGNSTFVNSNSEVIPASYVYRDENGAYIYINSNDAAEKDTTTVYEASISSKIIDDGYYEIKPGKLFIPYNIDLENQDIVDFIGKYVALQGETFAYINKVPSNYDSVVINGIVVQNIIPDDNGESSISVADRKITVEVRDENTINRKLAGVKAASEILGIGTTYVTTGSENIDIIKDSSITDDEKESLLNSYWFKKHYSDYYSHIKYNNYENYPNTQDLLAMSYYPLIYMDKAPETFQDDPTGGYYPDTISYTGSESLGYWNEGAGSENSYYHYDGEDYWNDDETVTRDYWSVNGDFASMSEEIDFNDRYEYFEHWYVKNYAYAMTGGANGLLLFSSDDDLLDAVFNKYNKNITWKLNLEGIDYVVIPDYIGYDKIDGIAVIKIPGLNNNEINGMHFIDEIYIEPQNEEYGIYVADVYEYSTNTLYDLNDNNTWICSFEEYAKWAENYKTSKIYIKNDTVYVNADDNAKITIYKENITRVTGTSTELYDATGKLVIAKAPDTISLNN</sequence>
<reference evidence="1 2" key="1">
    <citation type="journal article" date="2004" name="J. Bacteriol.">
        <title>Complete genome sequence of the genetically tractable hydrogenotrophic methanogen Methanococcus maripaludis.</title>
        <authorList>
            <person name="Hendrickson E.L."/>
            <person name="Kaul R."/>
            <person name="Zhou Y."/>
            <person name="Bovee D."/>
            <person name="Chapman P."/>
            <person name="Chung J."/>
            <person name="Conway de Macario E."/>
            <person name="Dodsworth J.A."/>
            <person name="Gillett W."/>
            <person name="Graham D.E."/>
            <person name="Hackett M."/>
            <person name="Haydock A.K."/>
            <person name="Kang A."/>
            <person name="Land M.L."/>
            <person name="Levy R."/>
            <person name="Lie T.J."/>
            <person name="Major T.A."/>
            <person name="Moore B.C."/>
            <person name="Porat I."/>
            <person name="Palmeiri A."/>
            <person name="Rouse G."/>
            <person name="Saenphimmachak C."/>
            <person name="Soll D."/>
            <person name="Van Dien S."/>
            <person name="Wang T."/>
            <person name="Whitman W.B."/>
            <person name="Xia Q."/>
            <person name="Zhang Y."/>
            <person name="Larimer F.W."/>
            <person name="Olson M.V."/>
            <person name="Leigh J.A."/>
        </authorList>
    </citation>
    <scope>NUCLEOTIDE SEQUENCE [LARGE SCALE GENOMIC DNA]</scope>
    <source>
        <strain evidence="2">S2 / LL</strain>
    </source>
</reference>